<name>A0A2N9IA84_FAGSY</name>
<dbReference type="Pfam" id="PF01453">
    <property type="entry name" value="B_lectin"/>
    <property type="match status" value="1"/>
</dbReference>
<dbReference type="EMBL" id="OIVN01005087">
    <property type="protein sequence ID" value="SPD20781.1"/>
    <property type="molecule type" value="Genomic_DNA"/>
</dbReference>
<evidence type="ECO:0000256" key="10">
    <source>
        <dbReference type="ARBA" id="ARBA00023136"/>
    </source>
</evidence>
<organism evidence="17">
    <name type="scientific">Fagus sylvatica</name>
    <name type="common">Beechnut</name>
    <dbReference type="NCBI Taxonomy" id="28930"/>
    <lineage>
        <taxon>Eukaryota</taxon>
        <taxon>Viridiplantae</taxon>
        <taxon>Streptophyta</taxon>
        <taxon>Embryophyta</taxon>
        <taxon>Tracheophyta</taxon>
        <taxon>Spermatophyta</taxon>
        <taxon>Magnoliopsida</taxon>
        <taxon>eudicotyledons</taxon>
        <taxon>Gunneridae</taxon>
        <taxon>Pentapetalae</taxon>
        <taxon>rosids</taxon>
        <taxon>fabids</taxon>
        <taxon>Fagales</taxon>
        <taxon>Fagaceae</taxon>
        <taxon>Fagus</taxon>
    </lineage>
</organism>
<keyword evidence="4" id="KW-0812">Transmembrane</keyword>
<proteinExistence type="inferred from homology"/>
<dbReference type="PROSITE" id="PS50011">
    <property type="entry name" value="PROTEIN_KINASE_DOM"/>
    <property type="match status" value="1"/>
</dbReference>
<keyword evidence="12" id="KW-0325">Glycoprotein</keyword>
<evidence type="ECO:0000256" key="6">
    <source>
        <dbReference type="ARBA" id="ARBA00022741"/>
    </source>
</evidence>
<accession>A0A2N9IA84</accession>
<dbReference type="Pfam" id="PF00069">
    <property type="entry name" value="Pkinase"/>
    <property type="match status" value="1"/>
</dbReference>
<keyword evidence="3 13" id="KW-0808">Transferase</keyword>
<comment type="subcellular location">
    <subcellularLocation>
        <location evidence="1">Membrane</location>
        <topology evidence="1">Single-pass membrane protein</topology>
    </subcellularLocation>
</comment>
<dbReference type="GO" id="GO:0048544">
    <property type="term" value="P:recognition of pollen"/>
    <property type="evidence" value="ECO:0007669"/>
    <property type="project" value="InterPro"/>
</dbReference>
<dbReference type="InterPro" id="IPR011009">
    <property type="entry name" value="Kinase-like_dom_sf"/>
</dbReference>
<dbReference type="InterPro" id="IPR001480">
    <property type="entry name" value="Bulb-type_lectin_dom"/>
</dbReference>
<dbReference type="Gene3D" id="1.10.510.10">
    <property type="entry name" value="Transferase(Phosphotransferase) domain 1"/>
    <property type="match status" value="1"/>
</dbReference>
<dbReference type="FunFam" id="1.10.510.10:FF:000384">
    <property type="entry name" value="G-type lectin S-receptor-like serine/threonine-protein kinase"/>
    <property type="match status" value="1"/>
</dbReference>
<reference evidence="17" key="1">
    <citation type="submission" date="2018-02" db="EMBL/GenBank/DDBJ databases">
        <authorList>
            <person name="Cohen D.B."/>
            <person name="Kent A.D."/>
        </authorList>
    </citation>
    <scope>NUCLEOTIDE SEQUENCE</scope>
</reference>
<dbReference type="CDD" id="cd01098">
    <property type="entry name" value="PAN_AP_plant"/>
    <property type="match status" value="1"/>
</dbReference>
<dbReference type="Pfam" id="PF08276">
    <property type="entry name" value="PAN_2"/>
    <property type="match status" value="1"/>
</dbReference>
<dbReference type="PANTHER" id="PTHR47974">
    <property type="entry name" value="OS07G0415500 PROTEIN"/>
    <property type="match status" value="1"/>
</dbReference>
<dbReference type="InterPro" id="IPR036426">
    <property type="entry name" value="Bulb-type_lectin_dom_sf"/>
</dbReference>
<dbReference type="PANTHER" id="PTHR47974:SF19">
    <property type="entry name" value="RECEPTOR-LIKE SERINE_THREONINE-PROTEIN KINASE"/>
    <property type="match status" value="1"/>
</dbReference>
<dbReference type="InterPro" id="IPR000858">
    <property type="entry name" value="S_locus_glycoprot_dom"/>
</dbReference>
<dbReference type="GO" id="GO:0016020">
    <property type="term" value="C:membrane"/>
    <property type="evidence" value="ECO:0007669"/>
    <property type="project" value="UniProtKB-SubCell"/>
</dbReference>
<dbReference type="PROSITE" id="PS50927">
    <property type="entry name" value="BULB_LECTIN"/>
    <property type="match status" value="1"/>
</dbReference>
<feature type="domain" description="Bulb-type lectin" evidence="15">
    <location>
        <begin position="40"/>
        <end position="164"/>
    </location>
</feature>
<evidence type="ECO:0000256" key="13">
    <source>
        <dbReference type="PIRNR" id="PIRNR000641"/>
    </source>
</evidence>
<dbReference type="EC" id="2.7.11.1" evidence="13"/>
<evidence type="ECO:0000256" key="12">
    <source>
        <dbReference type="ARBA" id="ARBA00023180"/>
    </source>
</evidence>
<dbReference type="PROSITE" id="PS50948">
    <property type="entry name" value="PAN"/>
    <property type="match status" value="1"/>
</dbReference>
<keyword evidence="8 13" id="KW-0067">ATP-binding</keyword>
<dbReference type="PIRSF" id="PIRSF000641">
    <property type="entry name" value="SRK"/>
    <property type="match status" value="1"/>
</dbReference>
<dbReference type="Pfam" id="PF00954">
    <property type="entry name" value="S_locus_glycop"/>
    <property type="match status" value="1"/>
</dbReference>
<evidence type="ECO:0000256" key="1">
    <source>
        <dbReference type="ARBA" id="ARBA00004167"/>
    </source>
</evidence>
<keyword evidence="9" id="KW-1133">Transmembrane helix</keyword>
<keyword evidence="10" id="KW-0472">Membrane</keyword>
<keyword evidence="7 13" id="KW-0418">Kinase</keyword>
<dbReference type="SMART" id="SM00108">
    <property type="entry name" value="B_lectin"/>
    <property type="match status" value="1"/>
</dbReference>
<evidence type="ECO:0000256" key="2">
    <source>
        <dbReference type="ARBA" id="ARBA00022527"/>
    </source>
</evidence>
<keyword evidence="6 13" id="KW-0547">Nucleotide-binding</keyword>
<evidence type="ECO:0000256" key="5">
    <source>
        <dbReference type="ARBA" id="ARBA00022729"/>
    </source>
</evidence>
<protein>
    <recommendedName>
        <fullName evidence="13">Receptor-like serine/threonine-protein kinase</fullName>
        <ecNumber evidence="13">2.7.11.1</ecNumber>
    </recommendedName>
</protein>
<dbReference type="Gene3D" id="2.90.10.10">
    <property type="entry name" value="Bulb-type lectin domain"/>
    <property type="match status" value="1"/>
</dbReference>
<comment type="catalytic activity">
    <reaction evidence="13">
        <text>L-seryl-[protein] + ATP = O-phospho-L-seryl-[protein] + ADP + H(+)</text>
        <dbReference type="Rhea" id="RHEA:17989"/>
        <dbReference type="Rhea" id="RHEA-COMP:9863"/>
        <dbReference type="Rhea" id="RHEA-COMP:11604"/>
        <dbReference type="ChEBI" id="CHEBI:15378"/>
        <dbReference type="ChEBI" id="CHEBI:29999"/>
        <dbReference type="ChEBI" id="CHEBI:30616"/>
        <dbReference type="ChEBI" id="CHEBI:83421"/>
        <dbReference type="ChEBI" id="CHEBI:456216"/>
        <dbReference type="EC" id="2.7.11.1"/>
    </reaction>
</comment>
<dbReference type="InterPro" id="IPR003609">
    <property type="entry name" value="Pan_app"/>
</dbReference>
<comment type="catalytic activity">
    <reaction evidence="13">
        <text>L-threonyl-[protein] + ATP = O-phospho-L-threonyl-[protein] + ADP + H(+)</text>
        <dbReference type="Rhea" id="RHEA:46608"/>
        <dbReference type="Rhea" id="RHEA-COMP:11060"/>
        <dbReference type="Rhea" id="RHEA-COMP:11605"/>
        <dbReference type="ChEBI" id="CHEBI:15378"/>
        <dbReference type="ChEBI" id="CHEBI:30013"/>
        <dbReference type="ChEBI" id="CHEBI:30616"/>
        <dbReference type="ChEBI" id="CHEBI:61977"/>
        <dbReference type="ChEBI" id="CHEBI:456216"/>
        <dbReference type="EC" id="2.7.11.1"/>
    </reaction>
</comment>
<dbReference type="InterPro" id="IPR024171">
    <property type="entry name" value="SRK-like_kinase"/>
</dbReference>
<sequence>MAQSISQKQEIYTTSKVSWSHLALLLLIIMSLKAHLSIASDTLYPGQNLSGNQTLTSRNGIFELGFFTLDKSLNYYIGIWYKKIAEKTVVWVANRQNPVSDPYSSAIQLYKDGYYLVLIEKGNVSHHLTSSLNSQPNSTIGVLLDNENFFLTSKLHNIVFWQSFDDPTNTWLPRAKIGYNRLTHEGKILKSWKSLENPKSGRFSTPLEVERNGMAHLVLYYWRSDFDMYQYGGKVSQKELNNQYINVSYVSNNNESYFIYFVVSPSTFPRFVLNFTGELNLYVWDDDLGQWNLVGMATPQCCEIFGFCGDSGICNQQKVPLCDCPNGFKPRYPTNWDLYDHLGGCERINPLQCSQGGIDTFLTIPNMRFPEASNYPTVKNIEECKLLCLRGCFCNAYTYYNRCGIYWVSLMNLQQLSSDNMSGGDLHIRISTGSKNKISRKVAWIVGVLVTLILSIVSAISWRRHSAVGSLEEVEFSLILFKYPDLRRVTKNFSQKLGEGSFGSVFKGTLPNSCNSHSSEENKKPTTRYHIAIGTARGLAYLHESCRDCIIHFDIIPENILLDAEDVPKVADFGLAKVIGRDFSRVLTTMRGTKGYLAPEWISGEAVTPKIEVFNYGKLLFEIVSGRRNINMLDDEICNYFPARVAIAMNKGEDLLTLLDYKLKGNANVEELTRACKVACWCIQDDPKDRPTMGQVVKILEGIMQVGMPQIPLYFQHLSENPMEAIDNHETETSSSTY</sequence>
<feature type="domain" description="Apple" evidence="16">
    <location>
        <begin position="353"/>
        <end position="431"/>
    </location>
</feature>
<dbReference type="SMART" id="SM00473">
    <property type="entry name" value="PAN_AP"/>
    <property type="match status" value="1"/>
</dbReference>
<dbReference type="GO" id="GO:0005524">
    <property type="term" value="F:ATP binding"/>
    <property type="evidence" value="ECO:0007669"/>
    <property type="project" value="UniProtKB-KW"/>
</dbReference>
<feature type="domain" description="Protein kinase" evidence="14">
    <location>
        <begin position="382"/>
        <end position="704"/>
    </location>
</feature>
<dbReference type="GO" id="GO:0004674">
    <property type="term" value="F:protein serine/threonine kinase activity"/>
    <property type="evidence" value="ECO:0007669"/>
    <property type="project" value="UniProtKB-KW"/>
</dbReference>
<gene>
    <name evidence="17" type="ORF">FSB_LOCUS48663</name>
</gene>
<evidence type="ECO:0000256" key="9">
    <source>
        <dbReference type="ARBA" id="ARBA00022989"/>
    </source>
</evidence>
<evidence type="ECO:0000259" key="16">
    <source>
        <dbReference type="PROSITE" id="PS50948"/>
    </source>
</evidence>
<keyword evidence="11" id="KW-1015">Disulfide bond</keyword>
<evidence type="ECO:0000256" key="4">
    <source>
        <dbReference type="ARBA" id="ARBA00022692"/>
    </source>
</evidence>
<dbReference type="AlphaFoldDB" id="A0A2N9IA84"/>
<keyword evidence="2 13" id="KW-0723">Serine/threonine-protein kinase</keyword>
<dbReference type="SUPFAM" id="SSF56112">
    <property type="entry name" value="Protein kinase-like (PK-like)"/>
    <property type="match status" value="1"/>
</dbReference>
<evidence type="ECO:0000256" key="7">
    <source>
        <dbReference type="ARBA" id="ARBA00022777"/>
    </source>
</evidence>
<evidence type="ECO:0000313" key="17">
    <source>
        <dbReference type="EMBL" id="SPD20781.1"/>
    </source>
</evidence>
<dbReference type="InterPro" id="IPR000719">
    <property type="entry name" value="Prot_kinase_dom"/>
</dbReference>
<keyword evidence="5" id="KW-0732">Signal</keyword>
<dbReference type="SUPFAM" id="SSF51110">
    <property type="entry name" value="alpha-D-mannose-specific plant lectins"/>
    <property type="match status" value="1"/>
</dbReference>
<evidence type="ECO:0000256" key="11">
    <source>
        <dbReference type="ARBA" id="ARBA00023157"/>
    </source>
</evidence>
<dbReference type="CDD" id="cd00028">
    <property type="entry name" value="B_lectin"/>
    <property type="match status" value="1"/>
</dbReference>
<evidence type="ECO:0000259" key="15">
    <source>
        <dbReference type="PROSITE" id="PS50927"/>
    </source>
</evidence>
<evidence type="ECO:0000256" key="3">
    <source>
        <dbReference type="ARBA" id="ARBA00022679"/>
    </source>
</evidence>
<dbReference type="GO" id="GO:0106310">
    <property type="term" value="F:protein serine kinase activity"/>
    <property type="evidence" value="ECO:0007669"/>
    <property type="project" value="RHEA"/>
</dbReference>
<evidence type="ECO:0000259" key="14">
    <source>
        <dbReference type="PROSITE" id="PS50011"/>
    </source>
</evidence>
<comment type="similarity">
    <text evidence="13">Belongs to the protein kinase superfamily. Ser/Thr protein kinase family.</text>
</comment>
<evidence type="ECO:0000256" key="8">
    <source>
        <dbReference type="ARBA" id="ARBA00022840"/>
    </source>
</evidence>